<gene>
    <name evidence="2" type="ORF">CO2235_100045</name>
</gene>
<accession>A0A375FZ52</accession>
<evidence type="ECO:0000256" key="1">
    <source>
        <dbReference type="SAM" id="MobiDB-lite"/>
    </source>
</evidence>
<dbReference type="AlphaFoldDB" id="A0A375FZ52"/>
<reference evidence="2" key="1">
    <citation type="submission" date="2018-01" db="EMBL/GenBank/DDBJ databases">
        <authorList>
            <person name="Clerissi C."/>
        </authorList>
    </citation>
    <scope>NUCLEOTIDE SEQUENCE</scope>
    <source>
        <strain evidence="2">Cupriavidus oxalaticus LMG 2235</strain>
    </source>
</reference>
<protein>
    <submittedName>
        <fullName evidence="2">Uncharacterized protein</fullName>
    </submittedName>
</protein>
<comment type="caution">
    <text evidence="2">The sequence shown here is derived from an EMBL/GenBank/DDBJ whole genome shotgun (WGS) entry which is preliminary data.</text>
</comment>
<evidence type="ECO:0000313" key="2">
    <source>
        <dbReference type="EMBL" id="SPC12025.1"/>
    </source>
</evidence>
<sequence length="56" mass="6370">MPVHVRPHVRHDTRMPNAGARSSLTTGPVSCRAAAFAQRRERRRNPLQGRTDPFLH</sequence>
<dbReference type="EMBL" id="OGUS01000110">
    <property type="protein sequence ID" value="SPC12025.1"/>
    <property type="molecule type" value="Genomic_DNA"/>
</dbReference>
<dbReference type="Proteomes" id="UP000256862">
    <property type="component" value="Chromosome CO2235"/>
</dbReference>
<feature type="compositionally biased region" description="Basic residues" evidence="1">
    <location>
        <begin position="1"/>
        <end position="11"/>
    </location>
</feature>
<name>A0A375FZ52_9BURK</name>
<proteinExistence type="predicted"/>
<organism evidence="2">
    <name type="scientific">Cupriavidus oxalaticus</name>
    <dbReference type="NCBI Taxonomy" id="96344"/>
    <lineage>
        <taxon>Bacteria</taxon>
        <taxon>Pseudomonadati</taxon>
        <taxon>Pseudomonadota</taxon>
        <taxon>Betaproteobacteria</taxon>
        <taxon>Burkholderiales</taxon>
        <taxon>Burkholderiaceae</taxon>
        <taxon>Cupriavidus</taxon>
    </lineage>
</organism>
<feature type="region of interest" description="Disordered" evidence="1">
    <location>
        <begin position="1"/>
        <end position="56"/>
    </location>
</feature>